<protein>
    <submittedName>
        <fullName evidence="2">Uncharacterized protein</fullName>
    </submittedName>
</protein>
<dbReference type="AlphaFoldDB" id="A0A2I0W8R9"/>
<keyword evidence="1" id="KW-1133">Transmembrane helix</keyword>
<dbReference type="Proteomes" id="UP000233837">
    <property type="component" value="Unassembled WGS sequence"/>
</dbReference>
<feature type="transmembrane region" description="Helical" evidence="1">
    <location>
        <begin position="25"/>
        <end position="47"/>
    </location>
</feature>
<accession>A0A2I0W8R9</accession>
<keyword evidence="1" id="KW-0812">Transmembrane</keyword>
<organism evidence="2 3">
    <name type="scientific">Dendrobium catenatum</name>
    <dbReference type="NCBI Taxonomy" id="906689"/>
    <lineage>
        <taxon>Eukaryota</taxon>
        <taxon>Viridiplantae</taxon>
        <taxon>Streptophyta</taxon>
        <taxon>Embryophyta</taxon>
        <taxon>Tracheophyta</taxon>
        <taxon>Spermatophyta</taxon>
        <taxon>Magnoliopsida</taxon>
        <taxon>Liliopsida</taxon>
        <taxon>Asparagales</taxon>
        <taxon>Orchidaceae</taxon>
        <taxon>Epidendroideae</taxon>
        <taxon>Malaxideae</taxon>
        <taxon>Dendrobiinae</taxon>
        <taxon>Dendrobium</taxon>
    </lineage>
</organism>
<sequence>MRIGSYVVGKEDICVVGCDGIKIKLMVGVLVSFMKIMEILFVHGGFIPPSSFKEVKLMFQEDFVSNIMIIAVFWLPLSGSSMDDYLVDWIVQRSLKISKCSLEGLKWYSISPKLMDFIVLYVEVQGLLKVGFLEVEILDIGADEAKKCLWFHLSLESSFEILSQKIVNNSFPSEKRVRNMAT</sequence>
<proteinExistence type="predicted"/>
<evidence type="ECO:0000313" key="3">
    <source>
        <dbReference type="Proteomes" id="UP000233837"/>
    </source>
</evidence>
<feature type="transmembrane region" description="Helical" evidence="1">
    <location>
        <begin position="67"/>
        <end position="87"/>
    </location>
</feature>
<gene>
    <name evidence="2" type="ORF">MA16_Dca014657</name>
</gene>
<reference evidence="2 3" key="2">
    <citation type="journal article" date="2017" name="Nature">
        <title>The Apostasia genome and the evolution of orchids.</title>
        <authorList>
            <person name="Zhang G.Q."/>
            <person name="Liu K.W."/>
            <person name="Li Z."/>
            <person name="Lohaus R."/>
            <person name="Hsiao Y.Y."/>
            <person name="Niu S.C."/>
            <person name="Wang J.Y."/>
            <person name="Lin Y.C."/>
            <person name="Xu Q."/>
            <person name="Chen L.J."/>
            <person name="Yoshida K."/>
            <person name="Fujiwara S."/>
            <person name="Wang Z.W."/>
            <person name="Zhang Y.Q."/>
            <person name="Mitsuda N."/>
            <person name="Wang M."/>
            <person name="Liu G.H."/>
            <person name="Pecoraro L."/>
            <person name="Huang H.X."/>
            <person name="Xiao X.J."/>
            <person name="Lin M."/>
            <person name="Wu X.Y."/>
            <person name="Wu W.L."/>
            <person name="Chen Y.Y."/>
            <person name="Chang S.B."/>
            <person name="Sakamoto S."/>
            <person name="Ohme-Takagi M."/>
            <person name="Yagi M."/>
            <person name="Zeng S.J."/>
            <person name="Shen C.Y."/>
            <person name="Yeh C.M."/>
            <person name="Luo Y.B."/>
            <person name="Tsai W.C."/>
            <person name="Van de Peer Y."/>
            <person name="Liu Z.J."/>
        </authorList>
    </citation>
    <scope>NUCLEOTIDE SEQUENCE [LARGE SCALE GENOMIC DNA]</scope>
    <source>
        <tissue evidence="2">The whole plant</tissue>
    </source>
</reference>
<evidence type="ECO:0000256" key="1">
    <source>
        <dbReference type="SAM" id="Phobius"/>
    </source>
</evidence>
<name>A0A2I0W8R9_9ASPA</name>
<reference evidence="2 3" key="1">
    <citation type="journal article" date="2016" name="Sci. Rep.">
        <title>The Dendrobium catenatum Lindl. genome sequence provides insights into polysaccharide synthase, floral development and adaptive evolution.</title>
        <authorList>
            <person name="Zhang G.Q."/>
            <person name="Xu Q."/>
            <person name="Bian C."/>
            <person name="Tsai W.C."/>
            <person name="Yeh C.M."/>
            <person name="Liu K.W."/>
            <person name="Yoshida K."/>
            <person name="Zhang L.S."/>
            <person name="Chang S.B."/>
            <person name="Chen F."/>
            <person name="Shi Y."/>
            <person name="Su Y.Y."/>
            <person name="Zhang Y.Q."/>
            <person name="Chen L.J."/>
            <person name="Yin Y."/>
            <person name="Lin M."/>
            <person name="Huang H."/>
            <person name="Deng H."/>
            <person name="Wang Z.W."/>
            <person name="Zhu S.L."/>
            <person name="Zhao X."/>
            <person name="Deng C."/>
            <person name="Niu S.C."/>
            <person name="Huang J."/>
            <person name="Wang M."/>
            <person name="Liu G.H."/>
            <person name="Yang H.J."/>
            <person name="Xiao X.J."/>
            <person name="Hsiao Y.Y."/>
            <person name="Wu W.L."/>
            <person name="Chen Y.Y."/>
            <person name="Mitsuda N."/>
            <person name="Ohme-Takagi M."/>
            <person name="Luo Y.B."/>
            <person name="Van de Peer Y."/>
            <person name="Liu Z.J."/>
        </authorList>
    </citation>
    <scope>NUCLEOTIDE SEQUENCE [LARGE SCALE GENOMIC DNA]</scope>
    <source>
        <tissue evidence="2">The whole plant</tissue>
    </source>
</reference>
<dbReference type="EMBL" id="KZ502844">
    <property type="protein sequence ID" value="PKU72057.1"/>
    <property type="molecule type" value="Genomic_DNA"/>
</dbReference>
<keyword evidence="1" id="KW-0472">Membrane</keyword>
<evidence type="ECO:0000313" key="2">
    <source>
        <dbReference type="EMBL" id="PKU72057.1"/>
    </source>
</evidence>
<keyword evidence="3" id="KW-1185">Reference proteome</keyword>